<dbReference type="AlphaFoldDB" id="A0A1S6ITF4"/>
<dbReference type="Proteomes" id="UP000189464">
    <property type="component" value="Chromosome"/>
</dbReference>
<keyword evidence="2" id="KW-1185">Reference proteome</keyword>
<proteinExistence type="predicted"/>
<accession>A0A1S6ITF4</accession>
<reference evidence="1 2" key="1">
    <citation type="journal article" date="2016" name="Int. J. Syst. Evol. Microbiol.">
        <title>Desulfotomaculum ferrireducens sp. nov., a moderately thermophilic sulfate-reducing and dissimilatory Fe(III)-reducing bacterium isolated from compost.</title>
        <authorList>
            <person name="Yang G."/>
            <person name="Guo J."/>
            <person name="Zhuang L."/>
            <person name="Yuan Y."/>
            <person name="Zhou S."/>
        </authorList>
    </citation>
    <scope>NUCLEOTIDE SEQUENCE [LARGE SCALE GENOMIC DNA]</scope>
    <source>
        <strain evidence="1 2">GSS09</strain>
    </source>
</reference>
<organism evidence="1 2">
    <name type="scientific">Desulforamulus ferrireducens</name>
    <dbReference type="NCBI Taxonomy" id="1833852"/>
    <lineage>
        <taxon>Bacteria</taxon>
        <taxon>Bacillati</taxon>
        <taxon>Bacillota</taxon>
        <taxon>Clostridia</taxon>
        <taxon>Eubacteriales</taxon>
        <taxon>Peptococcaceae</taxon>
        <taxon>Desulforamulus</taxon>
    </lineage>
</organism>
<sequence>MLKNVNIIIFILNFFVKNHIAKIPNVIFIAPITTKFPIKKFLIINVNINIKAVILIKELME</sequence>
<protein>
    <submittedName>
        <fullName evidence="1">Uncharacterized protein</fullName>
    </submittedName>
</protein>
<evidence type="ECO:0000313" key="2">
    <source>
        <dbReference type="Proteomes" id="UP000189464"/>
    </source>
</evidence>
<evidence type="ECO:0000313" key="1">
    <source>
        <dbReference type="EMBL" id="AQS58058.1"/>
    </source>
</evidence>
<gene>
    <name evidence="1" type="ORF">B0537_02470</name>
</gene>
<dbReference type="EMBL" id="CP019698">
    <property type="protein sequence ID" value="AQS58058.1"/>
    <property type="molecule type" value="Genomic_DNA"/>
</dbReference>
<name>A0A1S6ITF4_9FIRM</name>
<dbReference type="KEGG" id="dfg:B0537_02470"/>